<dbReference type="Proteomes" id="UP001224890">
    <property type="component" value="Unassembled WGS sequence"/>
</dbReference>
<protein>
    <submittedName>
        <fullName evidence="2">Uncharacterized protein</fullName>
    </submittedName>
</protein>
<evidence type="ECO:0000313" key="2">
    <source>
        <dbReference type="EMBL" id="KAK1659937.1"/>
    </source>
</evidence>
<reference evidence="2" key="1">
    <citation type="submission" date="2021-06" db="EMBL/GenBank/DDBJ databases">
        <title>Comparative genomics, transcriptomics and evolutionary studies reveal genomic signatures of adaptation to plant cell wall in hemibiotrophic fungi.</title>
        <authorList>
            <consortium name="DOE Joint Genome Institute"/>
            <person name="Baroncelli R."/>
            <person name="Diaz J.F."/>
            <person name="Benocci T."/>
            <person name="Peng M."/>
            <person name="Battaglia E."/>
            <person name="Haridas S."/>
            <person name="Andreopoulos W."/>
            <person name="Labutti K."/>
            <person name="Pangilinan J."/>
            <person name="Floch G.L."/>
            <person name="Makela M.R."/>
            <person name="Henrissat B."/>
            <person name="Grigoriev I.V."/>
            <person name="Crouch J.A."/>
            <person name="De Vries R.P."/>
            <person name="Sukno S.A."/>
            <person name="Thon M.R."/>
        </authorList>
    </citation>
    <scope>NUCLEOTIDE SEQUENCE</scope>
    <source>
        <strain evidence="2">CBS 193.32</strain>
    </source>
</reference>
<sequence>MSSSTGAANTSKFEARRLQEERVQAWINDDTAPHPLSAMAIDGSERRQRALAEVDGMFAGLTYLEKVCLGDVQEKSQREPSWTNNDHFGAFFEDTCDISPTDFQHMEAQYVSEVEMRTNEIKRAWSGLRGLRKGLEHQHQRLKSIASEASSTNIQKLSQAYANPKTMGEMGILAYRDVLDFVIPDTLVEVVAFTAVSYVISGLLFQRGRVAKTDILSGLQRWGDCITNVDDRKVFASFASKMWPLEHLRTTDDIGKRSGQDDDKDSHHHRDKRSRLENNGPLQTLNFQPFQKGVEQSSPSKDIRDAALSTSRGIEVLSDTLPSSAYDQQHSFEVPSLEGDVMNITDDTNEEFDFGQFSYLLGDLDGAEVRLGQNNDPKSPGYYSSGLSVGHIPSETFLPVENPYMRPQSPPPAKECPSIIPDDPAVKQNIINFKCLNRDSDTAIFKLRDTPMFLVVLAFSQDTGDVFYRLSGCGKTVHATSRSSAYARERSKSEKRLRKDLFDPMKTSGKGNVVFLALLSVAKSFVILGSLSTLEHAQDYLVAISRELEVIEPGHEHVKFVRWLYRSSGSHTSSTEASTRSATKAKQENFPSVTQDA</sequence>
<dbReference type="EMBL" id="JAHMHR010000055">
    <property type="protein sequence ID" value="KAK1659937.1"/>
    <property type="molecule type" value="Genomic_DNA"/>
</dbReference>
<dbReference type="GeneID" id="85451370"/>
<evidence type="ECO:0000313" key="3">
    <source>
        <dbReference type="Proteomes" id="UP001224890"/>
    </source>
</evidence>
<keyword evidence="3" id="KW-1185">Reference proteome</keyword>
<name>A0AAJ0AB81_9PEZI</name>
<feature type="region of interest" description="Disordered" evidence="1">
    <location>
        <begin position="252"/>
        <end position="284"/>
    </location>
</feature>
<organism evidence="2 3">
    <name type="scientific">Colletotrichum godetiae</name>
    <dbReference type="NCBI Taxonomy" id="1209918"/>
    <lineage>
        <taxon>Eukaryota</taxon>
        <taxon>Fungi</taxon>
        <taxon>Dikarya</taxon>
        <taxon>Ascomycota</taxon>
        <taxon>Pezizomycotina</taxon>
        <taxon>Sordariomycetes</taxon>
        <taxon>Hypocreomycetidae</taxon>
        <taxon>Glomerellales</taxon>
        <taxon>Glomerellaceae</taxon>
        <taxon>Colletotrichum</taxon>
        <taxon>Colletotrichum acutatum species complex</taxon>
    </lineage>
</organism>
<gene>
    <name evidence="2" type="ORF">BDP55DRAFT_331101</name>
</gene>
<dbReference type="AlphaFoldDB" id="A0AAJ0AB81"/>
<dbReference type="RefSeq" id="XP_060424701.1">
    <property type="nucleotide sequence ID" value="XM_060566844.1"/>
</dbReference>
<feature type="compositionally biased region" description="Basic and acidic residues" evidence="1">
    <location>
        <begin position="252"/>
        <end position="268"/>
    </location>
</feature>
<comment type="caution">
    <text evidence="2">The sequence shown here is derived from an EMBL/GenBank/DDBJ whole genome shotgun (WGS) entry which is preliminary data.</text>
</comment>
<proteinExistence type="predicted"/>
<accession>A0AAJ0AB81</accession>
<feature type="region of interest" description="Disordered" evidence="1">
    <location>
        <begin position="570"/>
        <end position="597"/>
    </location>
</feature>
<feature type="compositionally biased region" description="Low complexity" evidence="1">
    <location>
        <begin position="570"/>
        <end position="584"/>
    </location>
</feature>
<evidence type="ECO:0000256" key="1">
    <source>
        <dbReference type="SAM" id="MobiDB-lite"/>
    </source>
</evidence>